<name>A0A9X2ETG2_9GAMM</name>
<evidence type="ECO:0000313" key="2">
    <source>
        <dbReference type="Proteomes" id="UP001139028"/>
    </source>
</evidence>
<dbReference type="AlphaFoldDB" id="A0A9X2ETG2"/>
<dbReference type="EMBL" id="JALBWM010000064">
    <property type="protein sequence ID" value="MCO1335468.1"/>
    <property type="molecule type" value="Genomic_DNA"/>
</dbReference>
<comment type="caution">
    <text evidence="1">The sequence shown here is derived from an EMBL/GenBank/DDBJ whole genome shotgun (WGS) entry which is preliminary data.</text>
</comment>
<accession>A0A9X2ETG2</accession>
<keyword evidence="2" id="KW-1185">Reference proteome</keyword>
<protein>
    <submittedName>
        <fullName evidence="1">Uncharacterized protein</fullName>
    </submittedName>
</protein>
<dbReference type="Proteomes" id="UP001139028">
    <property type="component" value="Unassembled WGS sequence"/>
</dbReference>
<sequence>MQDFSLQGKVYLGERLSNGKPGKMHWVNDAGLLNITASVSSENRQESYSGQRLTSATLNTGTEVNFSLTLYHATASNLALGLYGTERVVTSSTVTDEAIPEVETGDSVVLDRGNISSLVITDSNGTPATLAEGTNFQIVSSPGGVLEFLDVASFTQPFNADYSHGASTDITMFTQSPPVRYLMLDGVNTVDGANERVRGRLYKCKFNPVSQLDLINTSFGELALTGTALFDPLSDPDEALGGFGRIELLE</sequence>
<dbReference type="InterPro" id="IPR016893">
    <property type="entry name" value="UCP028589"/>
</dbReference>
<gene>
    <name evidence="1" type="ORF">MO867_14105</name>
</gene>
<dbReference type="PIRSF" id="PIRSF028589">
    <property type="entry name" value="UCP028589"/>
    <property type="match status" value="1"/>
</dbReference>
<evidence type="ECO:0000313" key="1">
    <source>
        <dbReference type="EMBL" id="MCO1335468.1"/>
    </source>
</evidence>
<proteinExistence type="predicted"/>
<organism evidence="1 2">
    <name type="scientific">Microbulbifer okhotskensis</name>
    <dbReference type="NCBI Taxonomy" id="2926617"/>
    <lineage>
        <taxon>Bacteria</taxon>
        <taxon>Pseudomonadati</taxon>
        <taxon>Pseudomonadota</taxon>
        <taxon>Gammaproteobacteria</taxon>
        <taxon>Cellvibrionales</taxon>
        <taxon>Microbulbiferaceae</taxon>
        <taxon>Microbulbifer</taxon>
    </lineage>
</organism>
<reference evidence="1" key="1">
    <citation type="journal article" date="2022" name="Arch. Microbiol.">
        <title>Microbulbifer okhotskensis sp. nov., isolated from a deep bottom sediment of the Okhotsk Sea.</title>
        <authorList>
            <person name="Romanenko L."/>
            <person name="Kurilenko V."/>
            <person name="Otstavnykh N."/>
            <person name="Velansky P."/>
            <person name="Isaeva M."/>
            <person name="Mikhailov V."/>
        </authorList>
    </citation>
    <scope>NUCLEOTIDE SEQUENCE</scope>
    <source>
        <strain evidence="1">OS29</strain>
    </source>
</reference>
<dbReference type="RefSeq" id="WP_252470035.1">
    <property type="nucleotide sequence ID" value="NZ_JALBWM010000064.1"/>
</dbReference>